<keyword evidence="11" id="KW-0675">Receptor</keyword>
<evidence type="ECO:0000256" key="2">
    <source>
        <dbReference type="ARBA" id="ARBA00015934"/>
    </source>
</evidence>
<dbReference type="PROSITE" id="PS51843">
    <property type="entry name" value="NR_LBD"/>
    <property type="match status" value="1"/>
</dbReference>
<dbReference type="EMBL" id="AAGW02053489">
    <property type="status" value="NOT_ANNOTATED_CDS"/>
    <property type="molecule type" value="Genomic_DNA"/>
</dbReference>
<dbReference type="PANTHER" id="PTHR48092">
    <property type="entry name" value="KNIRPS-RELATED PROTEIN-RELATED"/>
    <property type="match status" value="1"/>
</dbReference>
<keyword evidence="9" id="KW-0238">DNA-binding</keyword>
<dbReference type="EMBL" id="AAGW02053485">
    <property type="status" value="NOT_ANNOTATED_CDS"/>
    <property type="molecule type" value="Genomic_DNA"/>
</dbReference>
<protein>
    <recommendedName>
        <fullName evidence="2">Estrogen receptor</fullName>
    </recommendedName>
    <alternativeName>
        <fullName evidence="14">ER-alpha</fullName>
    </alternativeName>
    <alternativeName>
        <fullName evidence="13">Estradiol receptor</fullName>
    </alternativeName>
    <alternativeName>
        <fullName evidence="15">Nuclear receptor subfamily 3 group A member 1</fullName>
    </alternativeName>
</protein>
<dbReference type="InterPro" id="IPR001723">
    <property type="entry name" value="Nuclear_hrmn_rcpt"/>
</dbReference>
<reference evidence="17" key="2">
    <citation type="submission" date="2025-08" db="UniProtKB">
        <authorList>
            <consortium name="Ensembl"/>
        </authorList>
    </citation>
    <scope>IDENTIFICATION</scope>
    <source>
        <strain evidence="17">Thorbecke</strain>
    </source>
</reference>
<accession>A0A5F9CW57</accession>
<keyword evidence="5" id="KW-0863">Zinc-finger</keyword>
<evidence type="ECO:0000256" key="14">
    <source>
        <dbReference type="ARBA" id="ARBA00031973"/>
    </source>
</evidence>
<evidence type="ECO:0000256" key="7">
    <source>
        <dbReference type="ARBA" id="ARBA00023015"/>
    </source>
</evidence>
<evidence type="ECO:0000313" key="17">
    <source>
        <dbReference type="Ensembl" id="ENSOCUP00000037522.1"/>
    </source>
</evidence>
<reference evidence="17 18" key="1">
    <citation type="journal article" date="2011" name="Nature">
        <title>A high-resolution map of human evolutionary constraint using 29 mammals.</title>
        <authorList>
            <person name="Lindblad-Toh K."/>
            <person name="Garber M."/>
            <person name="Zuk O."/>
            <person name="Lin M.F."/>
            <person name="Parker B.J."/>
            <person name="Washietl S."/>
            <person name="Kheradpour P."/>
            <person name="Ernst J."/>
            <person name="Jordan G."/>
            <person name="Mauceli E."/>
            <person name="Ward L.D."/>
            <person name="Lowe C.B."/>
            <person name="Holloway A.K."/>
            <person name="Clamp M."/>
            <person name="Gnerre S."/>
            <person name="Alfoldi J."/>
            <person name="Beal K."/>
            <person name="Chang J."/>
            <person name="Clawson H."/>
            <person name="Cuff J."/>
            <person name="Di Palma F."/>
            <person name="Fitzgerald S."/>
            <person name="Flicek P."/>
            <person name="Guttman M."/>
            <person name="Hubisz M.J."/>
            <person name="Jaffe D.B."/>
            <person name="Jungreis I."/>
            <person name="Kent W.J."/>
            <person name="Kostka D."/>
            <person name="Lara M."/>
            <person name="Martins A.L."/>
            <person name="Massingham T."/>
            <person name="Moltke I."/>
            <person name="Raney B.J."/>
            <person name="Rasmussen M.D."/>
            <person name="Robinson J."/>
            <person name="Stark A."/>
            <person name="Vilella A.J."/>
            <person name="Wen J."/>
            <person name="Xie X."/>
            <person name="Zody M.C."/>
            <person name="Baldwin J."/>
            <person name="Bloom T."/>
            <person name="Chin C.W."/>
            <person name="Heiman D."/>
            <person name="Nicol R."/>
            <person name="Nusbaum C."/>
            <person name="Young S."/>
            <person name="Wilkinson J."/>
            <person name="Worley K.C."/>
            <person name="Kovar C.L."/>
            <person name="Muzny D.M."/>
            <person name="Gibbs R.A."/>
            <person name="Cree A."/>
            <person name="Dihn H.H."/>
            <person name="Fowler G."/>
            <person name="Jhangiani S."/>
            <person name="Joshi V."/>
            <person name="Lee S."/>
            <person name="Lewis L.R."/>
            <person name="Nazareth L.V."/>
            <person name="Okwuonu G."/>
            <person name="Santibanez J."/>
            <person name="Warren W.C."/>
            <person name="Mardis E.R."/>
            <person name="Weinstock G.M."/>
            <person name="Wilson R.K."/>
            <person name="Delehaunty K."/>
            <person name="Dooling D."/>
            <person name="Fronik C."/>
            <person name="Fulton L."/>
            <person name="Fulton B."/>
            <person name="Graves T."/>
            <person name="Minx P."/>
            <person name="Sodergren E."/>
            <person name="Birney E."/>
            <person name="Margulies E.H."/>
            <person name="Herrero J."/>
            <person name="Green E.D."/>
            <person name="Haussler D."/>
            <person name="Siepel A."/>
            <person name="Goldman N."/>
            <person name="Pollard K.S."/>
            <person name="Pedersen J.S."/>
            <person name="Lander E.S."/>
            <person name="Kellis M."/>
        </authorList>
    </citation>
    <scope>NUCLEOTIDE SEQUENCE [LARGE SCALE GENOMIC DNA]</scope>
    <source>
        <strain evidence="17 18">Thorbecke inbred</strain>
    </source>
</reference>
<keyword evidence="18" id="KW-1185">Reference proteome</keyword>
<dbReference type="EMBL" id="AAGW02053481">
    <property type="status" value="NOT_ANNOTATED_CDS"/>
    <property type="molecule type" value="Genomic_DNA"/>
</dbReference>
<dbReference type="Pfam" id="PF00104">
    <property type="entry name" value="Hormone_recep"/>
    <property type="match status" value="1"/>
</dbReference>
<dbReference type="GeneTree" id="ENSGT00940000158133"/>
<evidence type="ECO:0000256" key="15">
    <source>
        <dbReference type="ARBA" id="ARBA00032418"/>
    </source>
</evidence>
<sequence length="337" mass="37000">MTMTLHTKASGMALLHQIQGNELEPLNRPQLKMPLERPLSEVYVDSSKPAVYNYPEGAAYEFNAAAAAAAAATAPVYSQSGLAYGPGSEAAFGSNGLGGFPQLNSVSPSPLMLLHPPPQLSPFLHPHSQQVPYYLENEPSGFGVREPGPPAFYRNQGKCVEGMVEIFDMLLATSSRLRMMNLQGEEFVCLKSIILLNSGVYTFLSSTLKSLEEKDHIHRVLDKITDTLIHLMAKAGLTLQQQHRRLAQLLLILSHIRHMSNKGMEHLYNMKCKNVVPLYDLLLEMLDAHRLHAPANRGGVPMEEPAQGQLTTTSAASAHSLQTYYIPGEAEDFPSTI</sequence>
<dbReference type="InterPro" id="IPR000536">
    <property type="entry name" value="Nucl_hrmn_rcpt_lig-bd"/>
</dbReference>
<keyword evidence="4" id="KW-0479">Metal-binding</keyword>
<organism evidence="17 18">
    <name type="scientific">Oryctolagus cuniculus</name>
    <name type="common">Rabbit</name>
    <dbReference type="NCBI Taxonomy" id="9986"/>
    <lineage>
        <taxon>Eukaryota</taxon>
        <taxon>Metazoa</taxon>
        <taxon>Chordata</taxon>
        <taxon>Craniata</taxon>
        <taxon>Vertebrata</taxon>
        <taxon>Euteleostomi</taxon>
        <taxon>Mammalia</taxon>
        <taxon>Eutheria</taxon>
        <taxon>Euarchontoglires</taxon>
        <taxon>Glires</taxon>
        <taxon>Lagomorpha</taxon>
        <taxon>Leporidae</taxon>
        <taxon>Oryctolagus</taxon>
    </lineage>
</organism>
<dbReference type="Ensembl" id="ENSOCUT00000048759.1">
    <property type="protein sequence ID" value="ENSOCUP00000037522.1"/>
    <property type="gene ID" value="ENSOCUG00000004829.4"/>
</dbReference>
<dbReference type="GO" id="GO:0008270">
    <property type="term" value="F:zinc ion binding"/>
    <property type="evidence" value="ECO:0007669"/>
    <property type="project" value="UniProtKB-KW"/>
</dbReference>
<evidence type="ECO:0000256" key="12">
    <source>
        <dbReference type="ARBA" id="ARBA00023242"/>
    </source>
</evidence>
<evidence type="ECO:0000313" key="18">
    <source>
        <dbReference type="Proteomes" id="UP000001811"/>
    </source>
</evidence>
<evidence type="ECO:0000256" key="13">
    <source>
        <dbReference type="ARBA" id="ARBA00031699"/>
    </source>
</evidence>
<feature type="domain" description="NR LBD" evidence="16">
    <location>
        <begin position="1"/>
        <end position="289"/>
    </location>
</feature>
<keyword evidence="8" id="KW-0446">Lipid-binding</keyword>
<evidence type="ECO:0000256" key="11">
    <source>
        <dbReference type="ARBA" id="ARBA00023170"/>
    </source>
</evidence>
<evidence type="ECO:0000256" key="3">
    <source>
        <dbReference type="ARBA" id="ARBA00022665"/>
    </source>
</evidence>
<keyword evidence="3" id="KW-0754">Steroid-binding</keyword>
<keyword evidence="6" id="KW-0862">Zinc</keyword>
<comment type="similarity">
    <text evidence="1">Belongs to the nuclear hormone receptor family. NR3 subfamily.</text>
</comment>
<evidence type="ECO:0000256" key="5">
    <source>
        <dbReference type="ARBA" id="ARBA00022771"/>
    </source>
</evidence>
<dbReference type="GO" id="GO:0005496">
    <property type="term" value="F:steroid binding"/>
    <property type="evidence" value="ECO:0007669"/>
    <property type="project" value="UniProtKB-KW"/>
</dbReference>
<dbReference type="EMBL" id="AAGW02053486">
    <property type="status" value="NOT_ANNOTATED_CDS"/>
    <property type="molecule type" value="Genomic_DNA"/>
</dbReference>
<keyword evidence="7" id="KW-0805">Transcription regulation</keyword>
<evidence type="ECO:0000256" key="9">
    <source>
        <dbReference type="ARBA" id="ARBA00023125"/>
    </source>
</evidence>
<dbReference type="InterPro" id="IPR001292">
    <property type="entry name" value="Estr_rcpt"/>
</dbReference>
<reference evidence="17" key="3">
    <citation type="submission" date="2025-09" db="UniProtKB">
        <authorList>
            <consortium name="Ensembl"/>
        </authorList>
    </citation>
    <scope>IDENTIFICATION</scope>
    <source>
        <strain evidence="17">Thorbecke</strain>
    </source>
</reference>
<dbReference type="InterPro" id="IPR050200">
    <property type="entry name" value="Nuclear_hormone_rcpt_NR3"/>
</dbReference>
<dbReference type="GO" id="GO:0005634">
    <property type="term" value="C:nucleus"/>
    <property type="evidence" value="ECO:0007669"/>
    <property type="project" value="InterPro"/>
</dbReference>
<dbReference type="Gene3D" id="1.10.565.10">
    <property type="entry name" value="Retinoid X Receptor"/>
    <property type="match status" value="1"/>
</dbReference>
<dbReference type="EMBL" id="AAGW02053488">
    <property type="status" value="NOT_ANNOTATED_CDS"/>
    <property type="molecule type" value="Genomic_DNA"/>
</dbReference>
<dbReference type="InterPro" id="IPR035500">
    <property type="entry name" value="NHR-like_dom_sf"/>
</dbReference>
<dbReference type="GO" id="GO:0030284">
    <property type="term" value="F:nuclear estrogen receptor activity"/>
    <property type="evidence" value="ECO:0007669"/>
    <property type="project" value="InterPro"/>
</dbReference>
<dbReference type="InterPro" id="IPR046944">
    <property type="entry name" value="Estr_rcpt_N"/>
</dbReference>
<evidence type="ECO:0000256" key="4">
    <source>
        <dbReference type="ARBA" id="ARBA00022723"/>
    </source>
</evidence>
<dbReference type="Proteomes" id="UP000001811">
    <property type="component" value="Chromosome 12"/>
</dbReference>
<dbReference type="EMBL" id="AAGW02053483">
    <property type="status" value="NOT_ANNOTATED_CDS"/>
    <property type="molecule type" value="Genomic_DNA"/>
</dbReference>
<dbReference type="EMBL" id="AAGW02053480">
    <property type="status" value="NOT_ANNOTATED_CDS"/>
    <property type="molecule type" value="Genomic_DNA"/>
</dbReference>
<evidence type="ECO:0000259" key="16">
    <source>
        <dbReference type="PROSITE" id="PS51843"/>
    </source>
</evidence>
<gene>
    <name evidence="17" type="primary">ESR1</name>
</gene>
<dbReference type="GO" id="GO:0003677">
    <property type="term" value="F:DNA binding"/>
    <property type="evidence" value="ECO:0007669"/>
    <property type="project" value="UniProtKB-KW"/>
</dbReference>
<dbReference type="Pfam" id="PF02159">
    <property type="entry name" value="Oest_recep"/>
    <property type="match status" value="1"/>
</dbReference>
<dbReference type="PRINTS" id="PR00543">
    <property type="entry name" value="OESTROGENR"/>
</dbReference>
<evidence type="ECO:0000256" key="8">
    <source>
        <dbReference type="ARBA" id="ARBA00023121"/>
    </source>
</evidence>
<evidence type="ECO:0000256" key="1">
    <source>
        <dbReference type="ARBA" id="ARBA00005413"/>
    </source>
</evidence>
<name>A0A5F9CW57_RABIT</name>
<evidence type="ECO:0000256" key="6">
    <source>
        <dbReference type="ARBA" id="ARBA00022833"/>
    </source>
</evidence>
<proteinExistence type="inferred from homology"/>
<dbReference type="EMBL" id="AAGW02053484">
    <property type="status" value="NOT_ANNOTATED_CDS"/>
    <property type="molecule type" value="Genomic_DNA"/>
</dbReference>
<dbReference type="SUPFAM" id="SSF48508">
    <property type="entry name" value="Nuclear receptor ligand-binding domain"/>
    <property type="match status" value="1"/>
</dbReference>
<dbReference type="PRINTS" id="PR00398">
    <property type="entry name" value="STRDHORMONER"/>
</dbReference>
<dbReference type="Bgee" id="ENSOCUG00000004829">
    <property type="expression patterns" value="Expressed in uterus and 15 other cell types or tissues"/>
</dbReference>
<dbReference type="EMBL" id="AAGW02053482">
    <property type="status" value="NOT_ANNOTATED_CDS"/>
    <property type="molecule type" value="Genomic_DNA"/>
</dbReference>
<dbReference type="AlphaFoldDB" id="A0A5F9CW57"/>
<keyword evidence="12" id="KW-0539">Nucleus</keyword>
<dbReference type="EMBL" id="AAGW02053487">
    <property type="status" value="NOT_ANNOTATED_CDS"/>
    <property type="molecule type" value="Genomic_DNA"/>
</dbReference>
<evidence type="ECO:0000256" key="10">
    <source>
        <dbReference type="ARBA" id="ARBA00023163"/>
    </source>
</evidence>
<dbReference type="InterPro" id="IPR024736">
    <property type="entry name" value="Oestrogen-typ_rcpt_final_C_dom"/>
</dbReference>
<keyword evidence="10" id="KW-0804">Transcription</keyword>
<dbReference type="Pfam" id="PF12743">
    <property type="entry name" value="ESR1_C"/>
    <property type="match status" value="1"/>
</dbReference>